<dbReference type="InterPro" id="IPR050638">
    <property type="entry name" value="AA-Vitamin_Transporters"/>
</dbReference>
<feature type="transmembrane region" description="Helical" evidence="6">
    <location>
        <begin position="12"/>
        <end position="32"/>
    </location>
</feature>
<feature type="transmembrane region" description="Helical" evidence="6">
    <location>
        <begin position="128"/>
        <end position="144"/>
    </location>
</feature>
<feature type="transmembrane region" description="Helical" evidence="6">
    <location>
        <begin position="38"/>
        <end position="56"/>
    </location>
</feature>
<evidence type="ECO:0000256" key="1">
    <source>
        <dbReference type="ARBA" id="ARBA00004141"/>
    </source>
</evidence>
<feature type="domain" description="EamA" evidence="7">
    <location>
        <begin position="163"/>
        <end position="296"/>
    </location>
</feature>
<feature type="transmembrane region" description="Helical" evidence="6">
    <location>
        <begin position="156"/>
        <end position="180"/>
    </location>
</feature>
<keyword evidence="4 6" id="KW-1133">Transmembrane helix</keyword>
<dbReference type="InterPro" id="IPR037185">
    <property type="entry name" value="EmrE-like"/>
</dbReference>
<name>A0A4Z0WJB5_9GAMM</name>
<feature type="transmembrane region" description="Helical" evidence="6">
    <location>
        <begin position="254"/>
        <end position="273"/>
    </location>
</feature>
<evidence type="ECO:0000259" key="7">
    <source>
        <dbReference type="Pfam" id="PF00892"/>
    </source>
</evidence>
<feature type="transmembrane region" description="Helical" evidence="6">
    <location>
        <begin position="98"/>
        <end position="116"/>
    </location>
</feature>
<protein>
    <submittedName>
        <fullName evidence="8">DMT family transporter</fullName>
    </submittedName>
</protein>
<feature type="transmembrane region" description="Helical" evidence="6">
    <location>
        <begin position="223"/>
        <end position="242"/>
    </location>
</feature>
<keyword evidence="3 6" id="KW-0812">Transmembrane</keyword>
<dbReference type="AlphaFoldDB" id="A0A4Z0WJB5"/>
<dbReference type="PANTHER" id="PTHR32322:SF2">
    <property type="entry name" value="EAMA DOMAIN-CONTAINING PROTEIN"/>
    <property type="match status" value="1"/>
</dbReference>
<gene>
    <name evidence="8" type="ORF">E4656_04100</name>
</gene>
<reference evidence="8 9" key="1">
    <citation type="submission" date="2019-04" db="EMBL/GenBank/DDBJ databases">
        <title>Natronospirillum operosus gen. nov., sp. nov., a haloalkaliphilic satellite isolated from decaying biomass of laboratory culture of cyanobacterium Geitlerinema sp. and proposal of Natronospirillaceae fam. nov. and Saccharospirillaceae fam. nov.</title>
        <authorList>
            <person name="Kevbrin V."/>
            <person name="Boltyanskaya Y."/>
            <person name="Koziaeva V."/>
            <person name="Grouzdev D.S."/>
            <person name="Park M."/>
            <person name="Cho J."/>
        </authorList>
    </citation>
    <scope>NUCLEOTIDE SEQUENCE [LARGE SCALE GENOMIC DNA]</scope>
    <source>
        <strain evidence="8 9">G-116</strain>
    </source>
</reference>
<dbReference type="Proteomes" id="UP000297475">
    <property type="component" value="Unassembled WGS sequence"/>
</dbReference>
<comment type="similarity">
    <text evidence="2">Belongs to the EamA transporter family.</text>
</comment>
<dbReference type="GO" id="GO:0016020">
    <property type="term" value="C:membrane"/>
    <property type="evidence" value="ECO:0007669"/>
    <property type="project" value="UniProtKB-SubCell"/>
</dbReference>
<feature type="domain" description="EamA" evidence="7">
    <location>
        <begin position="15"/>
        <end position="143"/>
    </location>
</feature>
<evidence type="ECO:0000256" key="2">
    <source>
        <dbReference type="ARBA" id="ARBA00007362"/>
    </source>
</evidence>
<dbReference type="SUPFAM" id="SSF103481">
    <property type="entry name" value="Multidrug resistance efflux transporter EmrE"/>
    <property type="match status" value="2"/>
</dbReference>
<accession>A0A4Z0WJB5</accession>
<sequence>MSTWSQNLWVKATPVLFVLLWSTGFIGAKYGLPYAEPYTFLFVRFVCTLFLLYLLIRLLGEHWPTEPRLWFHIAVVGVLVHGIYLGAVFTAIKLGMPAGVTALIVGLQPLVTAGLARSWLGERISGRQWIGIVLGLVGIVMVMGEKLDLANPEALFVGFGWAAVVSAFSALLGISVGTLYQKRHCTGMPLVTGTFIQYMGAMVVLGVAAMLFETREIDWTPTFVAALLWLIFGLSIAAILLLMTLIRRGEASRVASLFYLVPPVTALEAWILFGERLGPMALVGIAVAVSGVALANRR</sequence>
<keyword evidence="9" id="KW-1185">Reference proteome</keyword>
<comment type="caution">
    <text evidence="8">The sequence shown here is derived from an EMBL/GenBank/DDBJ whole genome shotgun (WGS) entry which is preliminary data.</text>
</comment>
<dbReference type="RefSeq" id="WP_135481406.1">
    <property type="nucleotide sequence ID" value="NZ_SRMF01000001.1"/>
</dbReference>
<evidence type="ECO:0000256" key="4">
    <source>
        <dbReference type="ARBA" id="ARBA00022989"/>
    </source>
</evidence>
<evidence type="ECO:0000256" key="6">
    <source>
        <dbReference type="SAM" id="Phobius"/>
    </source>
</evidence>
<dbReference type="Gene3D" id="1.10.3730.20">
    <property type="match status" value="2"/>
</dbReference>
<dbReference type="InterPro" id="IPR000620">
    <property type="entry name" value="EamA_dom"/>
</dbReference>
<comment type="subcellular location">
    <subcellularLocation>
        <location evidence="1">Membrane</location>
        <topology evidence="1">Multi-pass membrane protein</topology>
    </subcellularLocation>
</comment>
<evidence type="ECO:0000313" key="9">
    <source>
        <dbReference type="Proteomes" id="UP000297475"/>
    </source>
</evidence>
<evidence type="ECO:0000256" key="3">
    <source>
        <dbReference type="ARBA" id="ARBA00022692"/>
    </source>
</evidence>
<dbReference type="EMBL" id="SRMF01000001">
    <property type="protein sequence ID" value="TGG95603.1"/>
    <property type="molecule type" value="Genomic_DNA"/>
</dbReference>
<dbReference type="OrthoDB" id="9809509at2"/>
<dbReference type="Pfam" id="PF00892">
    <property type="entry name" value="EamA"/>
    <property type="match status" value="2"/>
</dbReference>
<evidence type="ECO:0000313" key="8">
    <source>
        <dbReference type="EMBL" id="TGG95603.1"/>
    </source>
</evidence>
<dbReference type="PANTHER" id="PTHR32322">
    <property type="entry name" value="INNER MEMBRANE TRANSPORTER"/>
    <property type="match status" value="1"/>
</dbReference>
<feature type="transmembrane region" description="Helical" evidence="6">
    <location>
        <begin position="279"/>
        <end position="296"/>
    </location>
</feature>
<evidence type="ECO:0000256" key="5">
    <source>
        <dbReference type="ARBA" id="ARBA00023136"/>
    </source>
</evidence>
<organism evidence="8 9">
    <name type="scientific">Natronospirillum operosum</name>
    <dbReference type="NCBI Taxonomy" id="2759953"/>
    <lineage>
        <taxon>Bacteria</taxon>
        <taxon>Pseudomonadati</taxon>
        <taxon>Pseudomonadota</taxon>
        <taxon>Gammaproteobacteria</taxon>
        <taxon>Oceanospirillales</taxon>
        <taxon>Natronospirillaceae</taxon>
        <taxon>Natronospirillum</taxon>
    </lineage>
</organism>
<keyword evidence="5 6" id="KW-0472">Membrane</keyword>
<proteinExistence type="inferred from homology"/>
<feature type="transmembrane region" description="Helical" evidence="6">
    <location>
        <begin position="187"/>
        <end position="211"/>
    </location>
</feature>
<feature type="transmembrane region" description="Helical" evidence="6">
    <location>
        <begin position="68"/>
        <end position="92"/>
    </location>
</feature>